<dbReference type="PANTHER" id="PTHR47245:SF1">
    <property type="entry name" value="FOLDASE PROTEIN PRSA"/>
    <property type="match status" value="1"/>
</dbReference>
<keyword evidence="6" id="KW-0175">Coiled coil</keyword>
<dbReference type="InterPro" id="IPR000297">
    <property type="entry name" value="PPIase_PpiC"/>
</dbReference>
<feature type="signal peptide" evidence="7">
    <location>
        <begin position="1"/>
        <end position="22"/>
    </location>
</feature>
<gene>
    <name evidence="9" type="ORF">SAMN06265218_109161</name>
</gene>
<dbReference type="InterPro" id="IPR027304">
    <property type="entry name" value="Trigger_fact/SurA_dom_sf"/>
</dbReference>
<feature type="chain" id="PRO_5022117817" description="peptidylprolyl isomerase" evidence="7">
    <location>
        <begin position="23"/>
        <end position="302"/>
    </location>
</feature>
<evidence type="ECO:0000313" key="9">
    <source>
        <dbReference type="EMBL" id="SMO69196.1"/>
    </source>
</evidence>
<keyword evidence="3 7" id="KW-0732">Signal</keyword>
<feature type="coiled-coil region" evidence="6">
    <location>
        <begin position="73"/>
        <end position="104"/>
    </location>
</feature>
<name>A0A521DC27_9BACT</name>
<dbReference type="InterPro" id="IPR046357">
    <property type="entry name" value="PPIase_dom_sf"/>
</dbReference>
<evidence type="ECO:0000256" key="7">
    <source>
        <dbReference type="SAM" id="SignalP"/>
    </source>
</evidence>
<accession>A0A521DC27</accession>
<keyword evidence="4" id="KW-0697">Rotamase</keyword>
<dbReference type="OrthoDB" id="1524608at2"/>
<comment type="catalytic activity">
    <reaction evidence="1">
        <text>[protein]-peptidylproline (omega=180) = [protein]-peptidylproline (omega=0)</text>
        <dbReference type="Rhea" id="RHEA:16237"/>
        <dbReference type="Rhea" id="RHEA-COMP:10747"/>
        <dbReference type="Rhea" id="RHEA-COMP:10748"/>
        <dbReference type="ChEBI" id="CHEBI:83833"/>
        <dbReference type="ChEBI" id="CHEBI:83834"/>
        <dbReference type="EC" id="5.2.1.8"/>
    </reaction>
</comment>
<evidence type="ECO:0000256" key="3">
    <source>
        <dbReference type="ARBA" id="ARBA00022729"/>
    </source>
</evidence>
<sequence length="302" mass="34872">MKPITWLALLFLLPLGCTQMQPEENPNRIARVGSTYLTLDQAKKAIPSFMYGPDSTAAIEQYRTQWIQQQLVLQEANKLKLEEQEEVQEKLRQARREVLKEALRSHVITSQVDSVVSDQEAIDFYEANKEDFALSEAYVRFRHLAVEGIEDARAAKQSLRDGTAWDTVATTYAQDPEEAIRRARRFQPVSRALSEIEIMNRYLQIIGEGEVSAIQRVNGLYHFVQLTEKKEAGEYADLDWIMEEVKNWIILDKRKRKFNSYLKNLYLRAESNNEIEVFNVLPAKSNSKHTPIDTLESTSTDE</sequence>
<evidence type="ECO:0000256" key="6">
    <source>
        <dbReference type="SAM" id="Coils"/>
    </source>
</evidence>
<evidence type="ECO:0000256" key="1">
    <source>
        <dbReference type="ARBA" id="ARBA00000971"/>
    </source>
</evidence>
<dbReference type="GO" id="GO:0003755">
    <property type="term" value="F:peptidyl-prolyl cis-trans isomerase activity"/>
    <property type="evidence" value="ECO:0007669"/>
    <property type="project" value="UniProtKB-KW"/>
</dbReference>
<proteinExistence type="predicted"/>
<keyword evidence="10" id="KW-1185">Reference proteome</keyword>
<dbReference type="InterPro" id="IPR050245">
    <property type="entry name" value="PrsA_foldase"/>
</dbReference>
<dbReference type="Gene3D" id="3.10.50.40">
    <property type="match status" value="1"/>
</dbReference>
<dbReference type="RefSeq" id="WP_142714739.1">
    <property type="nucleotide sequence ID" value="NZ_FXTH01000009.1"/>
</dbReference>
<protein>
    <recommendedName>
        <fullName evidence="2">peptidylprolyl isomerase</fullName>
        <ecNumber evidence="2">5.2.1.8</ecNumber>
    </recommendedName>
</protein>
<reference evidence="9 10" key="1">
    <citation type="submission" date="2017-05" db="EMBL/GenBank/DDBJ databases">
        <authorList>
            <person name="Varghese N."/>
            <person name="Submissions S."/>
        </authorList>
    </citation>
    <scope>NUCLEOTIDE SEQUENCE [LARGE SCALE GENOMIC DNA]</scope>
    <source>
        <strain evidence="9 10">DSM 21194</strain>
    </source>
</reference>
<feature type="domain" description="PpiC" evidence="8">
    <location>
        <begin position="116"/>
        <end position="233"/>
    </location>
</feature>
<dbReference type="Proteomes" id="UP000317593">
    <property type="component" value="Unassembled WGS sequence"/>
</dbReference>
<dbReference type="SUPFAM" id="SSF109998">
    <property type="entry name" value="Triger factor/SurA peptide-binding domain-like"/>
    <property type="match status" value="1"/>
</dbReference>
<dbReference type="EMBL" id="FXTH01000009">
    <property type="protein sequence ID" value="SMO69196.1"/>
    <property type="molecule type" value="Genomic_DNA"/>
</dbReference>
<dbReference type="EC" id="5.2.1.8" evidence="2"/>
<organism evidence="9 10">
    <name type="scientific">Fodinibius sediminis</name>
    <dbReference type="NCBI Taxonomy" id="1214077"/>
    <lineage>
        <taxon>Bacteria</taxon>
        <taxon>Pseudomonadati</taxon>
        <taxon>Balneolota</taxon>
        <taxon>Balneolia</taxon>
        <taxon>Balneolales</taxon>
        <taxon>Balneolaceae</taxon>
        <taxon>Fodinibius</taxon>
    </lineage>
</organism>
<evidence type="ECO:0000259" key="8">
    <source>
        <dbReference type="Pfam" id="PF13145"/>
    </source>
</evidence>
<evidence type="ECO:0000256" key="5">
    <source>
        <dbReference type="ARBA" id="ARBA00023235"/>
    </source>
</evidence>
<evidence type="ECO:0000256" key="2">
    <source>
        <dbReference type="ARBA" id="ARBA00013194"/>
    </source>
</evidence>
<evidence type="ECO:0000256" key="4">
    <source>
        <dbReference type="ARBA" id="ARBA00023110"/>
    </source>
</evidence>
<dbReference type="PANTHER" id="PTHR47245">
    <property type="entry name" value="PEPTIDYLPROLYL ISOMERASE"/>
    <property type="match status" value="1"/>
</dbReference>
<dbReference type="AlphaFoldDB" id="A0A521DC27"/>
<evidence type="ECO:0000313" key="10">
    <source>
        <dbReference type="Proteomes" id="UP000317593"/>
    </source>
</evidence>
<keyword evidence="5" id="KW-0413">Isomerase</keyword>
<dbReference type="Pfam" id="PF13145">
    <property type="entry name" value="Rotamase_2"/>
    <property type="match status" value="1"/>
</dbReference>